<dbReference type="EMBL" id="MNCJ02000328">
    <property type="protein sequence ID" value="KAF5772553.1"/>
    <property type="molecule type" value="Genomic_DNA"/>
</dbReference>
<accession>A0A251SPL0</accession>
<evidence type="ECO:0000313" key="3">
    <source>
        <dbReference type="Proteomes" id="UP000215914"/>
    </source>
</evidence>
<dbReference type="EC" id="1.9.3.1" evidence="1"/>
<dbReference type="STRING" id="4232.A0A251SPL0"/>
<dbReference type="Proteomes" id="UP000215914">
    <property type="component" value="Chromosome 13"/>
</dbReference>
<dbReference type="Gramene" id="mRNA:HanXRQr2_Chr13g0578401">
    <property type="protein sequence ID" value="mRNA:HanXRQr2_Chr13g0578401"/>
    <property type="gene ID" value="HanXRQr2_Chr13g0578401"/>
</dbReference>
<evidence type="ECO:0000313" key="1">
    <source>
        <dbReference type="EMBL" id="KAF5772553.1"/>
    </source>
</evidence>
<dbReference type="AlphaFoldDB" id="A0A251SPL0"/>
<organism evidence="2 3">
    <name type="scientific">Helianthus annuus</name>
    <name type="common">Common sunflower</name>
    <dbReference type="NCBI Taxonomy" id="4232"/>
    <lineage>
        <taxon>Eukaryota</taxon>
        <taxon>Viridiplantae</taxon>
        <taxon>Streptophyta</taxon>
        <taxon>Embryophyta</taxon>
        <taxon>Tracheophyta</taxon>
        <taxon>Spermatophyta</taxon>
        <taxon>Magnoliopsida</taxon>
        <taxon>eudicotyledons</taxon>
        <taxon>Gunneridae</taxon>
        <taxon>Pentapetalae</taxon>
        <taxon>asterids</taxon>
        <taxon>campanulids</taxon>
        <taxon>Asterales</taxon>
        <taxon>Asteraceae</taxon>
        <taxon>Asteroideae</taxon>
        <taxon>Heliantheae alliance</taxon>
        <taxon>Heliantheae</taxon>
        <taxon>Helianthus</taxon>
    </lineage>
</organism>
<dbReference type="EMBL" id="CM007902">
    <property type="protein sequence ID" value="OTG00787.1"/>
    <property type="molecule type" value="Genomic_DNA"/>
</dbReference>
<proteinExistence type="predicted"/>
<dbReference type="GO" id="GO:0016491">
    <property type="term" value="F:oxidoreductase activity"/>
    <property type="evidence" value="ECO:0007669"/>
    <property type="project" value="UniProtKB-KW"/>
</dbReference>
<keyword evidence="3" id="KW-1185">Reference proteome</keyword>
<sequence>MTPAPVEDGPGRRSIPCSLSRYSFLDICGVRQYIGHLTKEHHIGFEANEWL</sequence>
<protein>
    <submittedName>
        <fullName evidence="1">Cytochrome-c oxidase</fullName>
        <ecNumber evidence="1">1.9.3.1</ecNumber>
    </submittedName>
</protein>
<reference evidence="1 3" key="1">
    <citation type="journal article" date="2017" name="Nature">
        <title>The sunflower genome provides insights into oil metabolism, flowering and Asterid evolution.</title>
        <authorList>
            <person name="Badouin H."/>
            <person name="Gouzy J."/>
            <person name="Grassa C.J."/>
            <person name="Murat F."/>
            <person name="Staton S.E."/>
            <person name="Cottret L."/>
            <person name="Lelandais-Briere C."/>
            <person name="Owens G.L."/>
            <person name="Carrere S."/>
            <person name="Mayjonade B."/>
            <person name="Legrand L."/>
            <person name="Gill N."/>
            <person name="Kane N.C."/>
            <person name="Bowers J.E."/>
            <person name="Hubner S."/>
            <person name="Bellec A."/>
            <person name="Berard A."/>
            <person name="Berges H."/>
            <person name="Blanchet N."/>
            <person name="Boniface M.C."/>
            <person name="Brunel D."/>
            <person name="Catrice O."/>
            <person name="Chaidir N."/>
            <person name="Claudel C."/>
            <person name="Donnadieu C."/>
            <person name="Faraut T."/>
            <person name="Fievet G."/>
            <person name="Helmstetter N."/>
            <person name="King M."/>
            <person name="Knapp S.J."/>
            <person name="Lai Z."/>
            <person name="Le Paslier M.C."/>
            <person name="Lippi Y."/>
            <person name="Lorenzon L."/>
            <person name="Mandel J.R."/>
            <person name="Marage G."/>
            <person name="Marchand G."/>
            <person name="Marquand E."/>
            <person name="Bret-Mestries E."/>
            <person name="Morien E."/>
            <person name="Nambeesan S."/>
            <person name="Nguyen T."/>
            <person name="Pegot-Espagnet P."/>
            <person name="Pouilly N."/>
            <person name="Raftis F."/>
            <person name="Sallet E."/>
            <person name="Schiex T."/>
            <person name="Thomas J."/>
            <person name="Vandecasteele C."/>
            <person name="Vares D."/>
            <person name="Vear F."/>
            <person name="Vautrin S."/>
            <person name="Crespi M."/>
            <person name="Mangin B."/>
            <person name="Burke J.M."/>
            <person name="Salse J."/>
            <person name="Munos S."/>
            <person name="Vincourt P."/>
            <person name="Rieseberg L.H."/>
            <person name="Langlade N.B."/>
        </authorList>
    </citation>
    <scope>NUCLEOTIDE SEQUENCE [LARGE SCALE GENOMIC DNA]</scope>
    <source>
        <strain evidence="3">cv. SF193</strain>
        <tissue evidence="1">Leaves</tissue>
    </source>
</reference>
<reference evidence="1" key="3">
    <citation type="submission" date="2020-06" db="EMBL/GenBank/DDBJ databases">
        <title>Helianthus annuus Genome sequencing and assembly Release 2.</title>
        <authorList>
            <person name="Gouzy J."/>
            <person name="Langlade N."/>
            <person name="Munos S."/>
        </authorList>
    </citation>
    <scope>NUCLEOTIDE SEQUENCE</scope>
    <source>
        <tissue evidence="1">Leaves</tissue>
    </source>
</reference>
<gene>
    <name evidence="2" type="ORF">HannXRQ_Chr13g0394901</name>
    <name evidence="1" type="ORF">HanXRQr2_Chr13g0578401</name>
</gene>
<keyword evidence="1" id="KW-0560">Oxidoreductase</keyword>
<reference evidence="2" key="2">
    <citation type="submission" date="2017-02" db="EMBL/GenBank/DDBJ databases">
        <title>Sunflower complete genome.</title>
        <authorList>
            <person name="Langlade N."/>
            <person name="Munos S."/>
        </authorList>
    </citation>
    <scope>NUCLEOTIDE SEQUENCE [LARGE SCALE GENOMIC DNA]</scope>
    <source>
        <tissue evidence="2">Leaves</tissue>
    </source>
</reference>
<evidence type="ECO:0000313" key="2">
    <source>
        <dbReference type="EMBL" id="OTG00787.1"/>
    </source>
</evidence>
<dbReference type="InParanoid" id="A0A251SPL0"/>
<name>A0A251SPL0_HELAN</name>